<evidence type="ECO:0000313" key="6">
    <source>
        <dbReference type="Proteomes" id="UP000664545"/>
    </source>
</evidence>
<feature type="domain" description="SLH" evidence="4">
    <location>
        <begin position="885"/>
        <end position="944"/>
    </location>
</feature>
<protein>
    <submittedName>
        <fullName evidence="5">S-layer homology domain-containing protein</fullName>
    </submittedName>
</protein>
<reference evidence="5" key="1">
    <citation type="submission" date="2021-02" db="EMBL/GenBank/DDBJ databases">
        <title>Abyssanaerobacter marinus gen.nov., sp., nov, anaerobic bacterium isolated from the Onnuri vent field of Indian Ocean and suggestion of Mogibacteriaceae fam. nov., and proposal of reclassification of ambiguous this family's genus member.</title>
        <authorList>
            <person name="Kim Y.J."/>
            <person name="Yang J.-A."/>
        </authorList>
    </citation>
    <scope>NUCLEOTIDE SEQUENCE</scope>
    <source>
        <strain evidence="5">DSM 2634</strain>
    </source>
</reference>
<dbReference type="PANTHER" id="PTHR43308:SF5">
    <property type="entry name" value="S-LAYER PROTEIN _ PEPTIDOGLYCAN ENDO-BETA-N-ACETYLGLUCOSAMINIDASE"/>
    <property type="match status" value="1"/>
</dbReference>
<evidence type="ECO:0000256" key="3">
    <source>
        <dbReference type="SAM" id="SignalP"/>
    </source>
</evidence>
<gene>
    <name evidence="5" type="ORF">JYB65_09195</name>
</gene>
<sequence>MKIMKQTCRKGTAIMLTLLMMLALVPQYTYASTYGATPRSASLDLTGEVVSYTASGGTENADPTEGNITDSVEGWKWYRSGDGEKGYAPLTLELSGINLVTGDPVGITLPAGTTIVLVDNTENIVKSTFTGTFGGAASYGILCKGNLTIKGDSGALTTIGSGADRGGTSGVMAEGSLSIQGGHITAVGGLAFGSVISTGLRANQNITITGGTIYAITDHSQSSRAVYVANWYIPPGYSLILDGMEAYQKNKINDEYTVKARVSNGGFVFSEPPYDNLAANDVRITPLPTASFSGQGTEADPYLITSKEELKEMAQFVNDQNGRYGNKYYKLTADIVLNEDMENDPEQWEPIGDSMPFTGSFDGDGHTISGLYIATDSISQGFLGLFGTIQGGTVKNLGLIDGRVLSISWYASVGSLAGFVSNGRIEDCYNTGAVTGKSVGGIVGLNSGGHIQDCYNTGEISGLGNYCAAGGIAGQNMNASDTIVNCYNTGNVTISLSNEYDQGYVGGITGQNGGSSIRNCYNTGVLSSEAPEDAYVFMGAIAGASDLGEDGVIEDAYWLDTAGTAIGMEPDSGSGYSGTDSSSGCTPMTEAEMKAGAFVDMLNSNVDDLQNTYATLSPWKADTNNTNGGYPVFGTAVQNGSDSGSSGGHGSSGKSDNANTANIVVNGKAQSAGKSETVTGADGKTTTTVTVDSDKLKSLLSAEKNGAKVTIPVADSASTAEGRLTGEMVKSMEDKRATLIIQRGASSYTLPAAEINISEISRQLGTSVSLSDITVSVKISEPSNAMAKMVETAEQSKGFTVVAPAVDFTITCTYGGKSVTSSSFNAYVERTIAIPAGVDPSKITTGIVVEPNGTVYHVPTRVTVIDGKYYAVINSLTNSTYSVIWNPVTFSDMANHWAKDSVNNMGSRMVVTGVGNNNYAPGRNMTRAEFSAVIVRALGLAPASGSSNFSDIKTSDWYNGYIETAVSYGIIKGYDNGKFGPNDTITREQAMTILARAMKVTGLNADLTDKNVSELIGAYTDGTAVSAYAKESVAACLETGITAGRSNQIIAPKDSITRAEVAIMAERLLKKSDLI</sequence>
<feature type="region of interest" description="Disordered" evidence="2">
    <location>
        <begin position="634"/>
        <end position="659"/>
    </location>
</feature>
<feature type="domain" description="SLH" evidence="4">
    <location>
        <begin position="945"/>
        <end position="1008"/>
    </location>
</feature>
<feature type="signal peptide" evidence="3">
    <location>
        <begin position="1"/>
        <end position="31"/>
    </location>
</feature>
<dbReference type="InterPro" id="IPR051465">
    <property type="entry name" value="Cell_Envelope_Struct_Comp"/>
</dbReference>
<feature type="chain" id="PRO_5036769255" evidence="3">
    <location>
        <begin position="32"/>
        <end position="1075"/>
    </location>
</feature>
<comment type="caution">
    <text evidence="5">The sequence shown here is derived from an EMBL/GenBank/DDBJ whole genome shotgun (WGS) entry which is preliminary data.</text>
</comment>
<dbReference type="Proteomes" id="UP000664545">
    <property type="component" value="Unassembled WGS sequence"/>
</dbReference>
<dbReference type="PANTHER" id="PTHR43308">
    <property type="entry name" value="OUTER MEMBRANE PROTEIN ALPHA-RELATED"/>
    <property type="match status" value="1"/>
</dbReference>
<feature type="domain" description="SLH" evidence="4">
    <location>
        <begin position="1016"/>
        <end position="1075"/>
    </location>
</feature>
<dbReference type="AlphaFoldDB" id="A0A939D984"/>
<proteinExistence type="predicted"/>
<evidence type="ECO:0000259" key="4">
    <source>
        <dbReference type="PROSITE" id="PS51272"/>
    </source>
</evidence>
<keyword evidence="6" id="KW-1185">Reference proteome</keyword>
<accession>A0A939D984</accession>
<keyword evidence="3" id="KW-0732">Signal</keyword>
<evidence type="ECO:0000256" key="2">
    <source>
        <dbReference type="SAM" id="MobiDB-lite"/>
    </source>
</evidence>
<evidence type="ECO:0000256" key="1">
    <source>
        <dbReference type="ARBA" id="ARBA00022737"/>
    </source>
</evidence>
<keyword evidence="1" id="KW-0677">Repeat</keyword>
<dbReference type="RefSeq" id="WP_206582369.1">
    <property type="nucleotide sequence ID" value="NZ_JAFJZZ010000003.1"/>
</dbReference>
<dbReference type="Pfam" id="PF07581">
    <property type="entry name" value="Glug"/>
    <property type="match status" value="3"/>
</dbReference>
<dbReference type="Gene3D" id="2.160.20.110">
    <property type="match status" value="1"/>
</dbReference>
<name>A0A939D984_CLOAM</name>
<dbReference type="Pfam" id="PF00395">
    <property type="entry name" value="SLH"/>
    <property type="match status" value="3"/>
</dbReference>
<dbReference type="EMBL" id="JAFJZZ010000003">
    <property type="protein sequence ID" value="MBN7773536.1"/>
    <property type="molecule type" value="Genomic_DNA"/>
</dbReference>
<evidence type="ECO:0000313" key="5">
    <source>
        <dbReference type="EMBL" id="MBN7773536.1"/>
    </source>
</evidence>
<dbReference type="InterPro" id="IPR011493">
    <property type="entry name" value="GLUG"/>
</dbReference>
<dbReference type="InterPro" id="IPR001119">
    <property type="entry name" value="SLH_dom"/>
</dbReference>
<dbReference type="PROSITE" id="PS51272">
    <property type="entry name" value="SLH"/>
    <property type="match status" value="3"/>
</dbReference>
<organism evidence="5 6">
    <name type="scientific">Clostridium aminobutyricum</name>
    <dbReference type="NCBI Taxonomy" id="33953"/>
    <lineage>
        <taxon>Bacteria</taxon>
        <taxon>Bacillati</taxon>
        <taxon>Bacillota</taxon>
        <taxon>Clostridia</taxon>
        <taxon>Eubacteriales</taxon>
        <taxon>Clostridiaceae</taxon>
        <taxon>Clostridium</taxon>
    </lineage>
</organism>